<keyword evidence="4" id="KW-0813">Transport</keyword>
<gene>
    <name evidence="12" type="primary">TDEL0C06430</name>
    <name evidence="12" type="ORF">TDEL_0C06430</name>
</gene>
<dbReference type="OrthoDB" id="391137at2759"/>
<feature type="compositionally biased region" description="Acidic residues" evidence="9">
    <location>
        <begin position="235"/>
        <end position="251"/>
    </location>
</feature>
<evidence type="ECO:0000256" key="6">
    <source>
        <dbReference type="ARBA" id="ARBA00022753"/>
    </source>
</evidence>
<dbReference type="Gene3D" id="1.20.5.420">
    <property type="entry name" value="Immunoglobulin FC, subunit C"/>
    <property type="match status" value="1"/>
</dbReference>
<dbReference type="PANTHER" id="PTHR46009">
    <property type="entry name" value="VACUOLAR PROTEIN SORTING-ASSOCIATED PROTEIN VTA1 HOMOLOG"/>
    <property type="match status" value="1"/>
</dbReference>
<feature type="region of interest" description="Disordered" evidence="9">
    <location>
        <begin position="161"/>
        <end position="268"/>
    </location>
</feature>
<dbReference type="InterPro" id="IPR044538">
    <property type="entry name" value="Vta1-like"/>
</dbReference>
<name>G8ZQP5_TORDE</name>
<evidence type="ECO:0000313" key="13">
    <source>
        <dbReference type="Proteomes" id="UP000005627"/>
    </source>
</evidence>
<dbReference type="RefSeq" id="XP_003680743.1">
    <property type="nucleotide sequence ID" value="XM_003680695.1"/>
</dbReference>
<dbReference type="HOGENOM" id="CLU_063501_0_0_1"/>
<dbReference type="Gene3D" id="1.25.40.270">
    <property type="entry name" value="Vacuolar protein sorting-associated protein vta1"/>
    <property type="match status" value="1"/>
</dbReference>
<dbReference type="EMBL" id="HE616744">
    <property type="protein sequence ID" value="CCE91532.1"/>
    <property type="molecule type" value="Genomic_DNA"/>
</dbReference>
<proteinExistence type="inferred from homology"/>
<dbReference type="InterPro" id="IPR023175">
    <property type="entry name" value="Vta1/CALS_N_sf"/>
</dbReference>
<dbReference type="GO" id="GO:1990621">
    <property type="term" value="C:ESCRT IV complex"/>
    <property type="evidence" value="ECO:0007669"/>
    <property type="project" value="EnsemblFungi"/>
</dbReference>
<evidence type="ECO:0008006" key="14">
    <source>
        <dbReference type="Google" id="ProtNLM"/>
    </source>
</evidence>
<feature type="compositionally biased region" description="Acidic residues" evidence="9">
    <location>
        <begin position="202"/>
        <end position="211"/>
    </location>
</feature>
<evidence type="ECO:0000259" key="10">
    <source>
        <dbReference type="Pfam" id="PF04652"/>
    </source>
</evidence>
<organism evidence="12 13">
    <name type="scientific">Torulaspora delbrueckii</name>
    <name type="common">Yeast</name>
    <name type="synonym">Candida colliculosa</name>
    <dbReference type="NCBI Taxonomy" id="4950"/>
    <lineage>
        <taxon>Eukaryota</taxon>
        <taxon>Fungi</taxon>
        <taxon>Dikarya</taxon>
        <taxon>Ascomycota</taxon>
        <taxon>Saccharomycotina</taxon>
        <taxon>Saccharomycetes</taxon>
        <taxon>Saccharomycetales</taxon>
        <taxon>Saccharomycetaceae</taxon>
        <taxon>Torulaspora</taxon>
    </lineage>
</organism>
<dbReference type="GO" id="GO:0015031">
    <property type="term" value="P:protein transport"/>
    <property type="evidence" value="ECO:0007669"/>
    <property type="project" value="UniProtKB-KW"/>
</dbReference>
<evidence type="ECO:0000256" key="9">
    <source>
        <dbReference type="SAM" id="MobiDB-lite"/>
    </source>
</evidence>
<dbReference type="Proteomes" id="UP000005627">
    <property type="component" value="Chromosome 3"/>
</dbReference>
<dbReference type="PANTHER" id="PTHR46009:SF1">
    <property type="entry name" value="VACUOLAR PROTEIN SORTING-ASSOCIATED PROTEIN VTA1 HOMOLOG"/>
    <property type="match status" value="1"/>
</dbReference>
<dbReference type="FunCoup" id="G8ZQP5">
    <property type="interactions" value="484"/>
</dbReference>
<dbReference type="InParanoid" id="G8ZQP5"/>
<dbReference type="eggNOG" id="ENOG502RXP8">
    <property type="taxonomic scope" value="Eukaryota"/>
</dbReference>
<evidence type="ECO:0000256" key="8">
    <source>
        <dbReference type="ARBA" id="ARBA00023136"/>
    </source>
</evidence>
<dbReference type="GeneID" id="11501950"/>
<evidence type="ECO:0000256" key="2">
    <source>
        <dbReference type="ARBA" id="ARBA00004496"/>
    </source>
</evidence>
<dbReference type="Pfam" id="PF04652">
    <property type="entry name" value="Vta1"/>
    <property type="match status" value="1"/>
</dbReference>
<accession>G8ZQP5</accession>
<evidence type="ECO:0000256" key="5">
    <source>
        <dbReference type="ARBA" id="ARBA00022490"/>
    </source>
</evidence>
<keyword evidence="8" id="KW-0472">Membrane</keyword>
<dbReference type="KEGG" id="tdl:TDEL_0C06430"/>
<dbReference type="Pfam" id="PF18097">
    <property type="entry name" value="Vta1_C"/>
    <property type="match status" value="1"/>
</dbReference>
<dbReference type="GO" id="GO:0032511">
    <property type="term" value="P:late endosome to vacuole transport via multivesicular body sorting pathway"/>
    <property type="evidence" value="ECO:0007669"/>
    <property type="project" value="EnsemblFungi"/>
</dbReference>
<dbReference type="GO" id="GO:0005771">
    <property type="term" value="C:multivesicular body"/>
    <property type="evidence" value="ECO:0007669"/>
    <property type="project" value="EnsemblFungi"/>
</dbReference>
<feature type="domain" description="Vta1/callose synthase N-terminal" evidence="10">
    <location>
        <begin position="7"/>
        <end position="157"/>
    </location>
</feature>
<dbReference type="InterPro" id="IPR039431">
    <property type="entry name" value="Vta1/CALS_N"/>
</dbReference>
<keyword evidence="7" id="KW-0653">Protein transport</keyword>
<keyword evidence="5" id="KW-0963">Cytoplasm</keyword>
<comment type="similarity">
    <text evidence="3">Belongs to the VTA1 family.</text>
</comment>
<feature type="domain" description="Vta1 C-terminal" evidence="11">
    <location>
        <begin position="282"/>
        <end position="318"/>
    </location>
</feature>
<keyword evidence="13" id="KW-1185">Reference proteome</keyword>
<dbReference type="GO" id="GO:0001671">
    <property type="term" value="F:ATPase activator activity"/>
    <property type="evidence" value="ECO:0007669"/>
    <property type="project" value="EnsemblFungi"/>
</dbReference>
<dbReference type="STRING" id="1076872.G8ZQP5"/>
<evidence type="ECO:0000313" key="12">
    <source>
        <dbReference type="EMBL" id="CCE91532.1"/>
    </source>
</evidence>
<keyword evidence="6" id="KW-0967">Endosome</keyword>
<protein>
    <recommendedName>
        <fullName evidence="14">Vta1 C-terminal domain-containing protein</fullName>
    </recommendedName>
</protein>
<evidence type="ECO:0000256" key="7">
    <source>
        <dbReference type="ARBA" id="ARBA00022927"/>
    </source>
</evidence>
<evidence type="ECO:0000259" key="11">
    <source>
        <dbReference type="Pfam" id="PF18097"/>
    </source>
</evidence>
<evidence type="ECO:0000256" key="1">
    <source>
        <dbReference type="ARBA" id="ARBA00004481"/>
    </source>
</evidence>
<dbReference type="InterPro" id="IPR041212">
    <property type="entry name" value="Vta1_C"/>
</dbReference>
<reference evidence="12 13" key="1">
    <citation type="journal article" date="2011" name="Proc. Natl. Acad. Sci. U.S.A.">
        <title>Evolutionary erosion of yeast sex chromosomes by mating-type switching accidents.</title>
        <authorList>
            <person name="Gordon J.L."/>
            <person name="Armisen D."/>
            <person name="Proux-Wera E."/>
            <person name="Oheigeartaigh S.S."/>
            <person name="Byrne K.P."/>
            <person name="Wolfe K.H."/>
        </authorList>
    </citation>
    <scope>NUCLEOTIDE SEQUENCE [LARGE SCALE GENOMIC DNA]</scope>
    <source>
        <strain evidence="13">ATCC 10662 / CBS 1146 / NBRC 0425 / NCYC 2629 / NRRL Y-866</strain>
    </source>
</reference>
<evidence type="ECO:0000256" key="4">
    <source>
        <dbReference type="ARBA" id="ARBA00022448"/>
    </source>
</evidence>
<comment type="subcellular location">
    <subcellularLocation>
        <location evidence="2">Cytoplasm</location>
    </subcellularLocation>
    <subcellularLocation>
        <location evidence="1">Endosome membrane</location>
        <topology evidence="1">Peripheral membrane protein</topology>
    </subcellularLocation>
</comment>
<dbReference type="AlphaFoldDB" id="G8ZQP5"/>
<evidence type="ECO:0000256" key="3">
    <source>
        <dbReference type="ARBA" id="ARBA00007895"/>
    </source>
</evidence>
<dbReference type="GO" id="GO:0030674">
    <property type="term" value="F:protein-macromolecule adaptor activity"/>
    <property type="evidence" value="ECO:0007669"/>
    <property type="project" value="EnsemblFungi"/>
</dbReference>
<sequence length="320" mass="36039">MVSVGTVNRLVATSKDFDITGLQIIGYYLRLYAIELLLNDQERSVELTELATELLTTVETYKDSVKSEDASELGNPVYGLIHDQEKAKMYVSNFALSLYNGKLKQVQEGPWDYTLQRGLWCCIDLFSCISHLWGDQDGSVKRRLKYCKVYLSKLVKGELGSNKEVEQDSLETSPGAKLDYKDFLDNEQETVSEMVSRLRAADDEEEEEQEATGDNTEISLPQAPKNEPASKAESEFEPEFVDSDEDEEEDSLAPAPAPAPAAVETQKRYTKDQLTTMLKRSEEIEKVQRMAKYAISALNYDDIATAKDELTKALEILNLL</sequence>